<name>A0ABW2JW14_9ACTN</name>
<dbReference type="Pfam" id="PF02687">
    <property type="entry name" value="FtsX"/>
    <property type="match status" value="2"/>
</dbReference>
<dbReference type="InterPro" id="IPR025857">
    <property type="entry name" value="MacB_PCD"/>
</dbReference>
<evidence type="ECO:0000256" key="8">
    <source>
        <dbReference type="SAM" id="Phobius"/>
    </source>
</evidence>
<evidence type="ECO:0000256" key="1">
    <source>
        <dbReference type="ARBA" id="ARBA00004651"/>
    </source>
</evidence>
<reference evidence="12" key="1">
    <citation type="journal article" date="2019" name="Int. J. Syst. Evol. Microbiol.">
        <title>The Global Catalogue of Microorganisms (GCM) 10K type strain sequencing project: providing services to taxonomists for standard genome sequencing and annotation.</title>
        <authorList>
            <consortium name="The Broad Institute Genomics Platform"/>
            <consortium name="The Broad Institute Genome Sequencing Center for Infectious Disease"/>
            <person name="Wu L."/>
            <person name="Ma J."/>
        </authorList>
    </citation>
    <scope>NUCLEOTIDE SEQUENCE [LARGE SCALE GENOMIC DNA]</scope>
    <source>
        <strain evidence="12">SYNS20</strain>
    </source>
</reference>
<evidence type="ECO:0000256" key="2">
    <source>
        <dbReference type="ARBA" id="ARBA00022475"/>
    </source>
</evidence>
<proteinExistence type="inferred from homology"/>
<keyword evidence="5 8" id="KW-0472">Membrane</keyword>
<evidence type="ECO:0000259" key="10">
    <source>
        <dbReference type="Pfam" id="PF12704"/>
    </source>
</evidence>
<gene>
    <name evidence="11" type="ORF">ACFQVC_35305</name>
</gene>
<keyword evidence="4 8" id="KW-1133">Transmembrane helix</keyword>
<evidence type="ECO:0000313" key="11">
    <source>
        <dbReference type="EMBL" id="MFC7309466.1"/>
    </source>
</evidence>
<comment type="subcellular location">
    <subcellularLocation>
        <location evidence="1">Cell membrane</location>
        <topology evidence="1">Multi-pass membrane protein</topology>
    </subcellularLocation>
</comment>
<dbReference type="InterPro" id="IPR050250">
    <property type="entry name" value="Macrolide_Exporter_MacB"/>
</dbReference>
<feature type="transmembrane region" description="Helical" evidence="8">
    <location>
        <begin position="825"/>
        <end position="844"/>
    </location>
</feature>
<evidence type="ECO:0000256" key="6">
    <source>
        <dbReference type="ARBA" id="ARBA00038076"/>
    </source>
</evidence>
<dbReference type="EMBL" id="JBHTCF010000021">
    <property type="protein sequence ID" value="MFC7309466.1"/>
    <property type="molecule type" value="Genomic_DNA"/>
</dbReference>
<feature type="domain" description="MacB-like periplasmic core" evidence="10">
    <location>
        <begin position="505"/>
        <end position="700"/>
    </location>
</feature>
<feature type="transmembrane region" description="Helical" evidence="8">
    <location>
        <begin position="369"/>
        <end position="392"/>
    </location>
</feature>
<dbReference type="InterPro" id="IPR003838">
    <property type="entry name" value="ABC3_permease_C"/>
</dbReference>
<feature type="transmembrane region" description="Helical" evidence="8">
    <location>
        <begin position="278"/>
        <end position="303"/>
    </location>
</feature>
<sequence length="859" mass="88679">MLRTALRNVLAHKARLIMTALAVMLGVAFVSGTLVFGDTVTSAFRGAATKSLKDVAVSVAAEYVPGSDAGEQKPGDDHRRTTVLDTRLADKISALDGVTSVRPTVGGNATLAGKDGRPVNADNSWQNLASNYAPGDDGTDARYPLQQGRGPASAGELALDAKTAEKAGYRLGDTVRFATDGPALTKKLVGVVGTDDPRVTAGGTLALFDTKTAQDLFLSPGQFDEIAVGAAAGTDENALTGKVRELLPKEGATASSGTELAAAQSEQIAENTKSLTKLLLVFAGIALFVGVFIIANTFTMLIAQRSREIALMRAVGASRRQVVRSVLIEAGLLGLIASAVGFALGLGIAAGLRPLLNAGGAGLPDGPLVIAPAALVWSLLVGVVVTVLAAWLPSRKAAKIAPVEALNSVEAPTPVRGMVVRNTIGALLTGAGVLVMFYVSTLDKGDEADLMIAMFGSFLTLTGMIVLAPLLSRPLVAVAGRVTTRLFGVSGKLAKENALRNPRRTAATASALMIGLTLITGLTVAGASADEAVKKETVQGLTADYKVTNSSYRGLDPKLTGKVSSLPGVASAAALASTGFDLRGEFGTLTGADPKRLGEVADLDFTSGSAADIGPGKVALADPVAKKAGLKTGDSFETALDFGDKKQRLTVVGTYAQNRVVGEALGSLDQVLPYAMGDKLDSILVKAEPGKAAGLEKELREALGNSPLLAVQNQEQLTKQQSGAINLMLNMMYGLLGMAVVIAVLGVINTLAMSVFERTREIGMLRAIGLDRKGVKSMVRLESVVISLFGAVLGIGTGIFLAWAGGSLTGAGLPTYETILPWARLGLFLLLALAIGVLAAIWPARRAARLNMLQSINAQ</sequence>
<accession>A0ABW2JW14</accession>
<keyword evidence="3 8" id="KW-0812">Transmembrane</keyword>
<feature type="region of interest" description="Disordered" evidence="7">
    <location>
        <begin position="132"/>
        <end position="156"/>
    </location>
</feature>
<evidence type="ECO:0000256" key="5">
    <source>
        <dbReference type="ARBA" id="ARBA00023136"/>
    </source>
</evidence>
<evidence type="ECO:0000256" key="4">
    <source>
        <dbReference type="ARBA" id="ARBA00022989"/>
    </source>
</evidence>
<dbReference type="PANTHER" id="PTHR30572">
    <property type="entry name" value="MEMBRANE COMPONENT OF TRANSPORTER-RELATED"/>
    <property type="match status" value="1"/>
</dbReference>
<evidence type="ECO:0000259" key="9">
    <source>
        <dbReference type="Pfam" id="PF02687"/>
    </source>
</evidence>
<feature type="transmembrane region" description="Helical" evidence="8">
    <location>
        <begin position="451"/>
        <end position="471"/>
    </location>
</feature>
<organism evidence="11 12">
    <name type="scientific">Streptomyces monticola</name>
    <dbReference type="NCBI Taxonomy" id="2666263"/>
    <lineage>
        <taxon>Bacteria</taxon>
        <taxon>Bacillati</taxon>
        <taxon>Actinomycetota</taxon>
        <taxon>Actinomycetes</taxon>
        <taxon>Kitasatosporales</taxon>
        <taxon>Streptomycetaceae</taxon>
        <taxon>Streptomyces</taxon>
    </lineage>
</organism>
<comment type="caution">
    <text evidence="11">The sequence shown here is derived from an EMBL/GenBank/DDBJ whole genome shotgun (WGS) entry which is preliminary data.</text>
</comment>
<dbReference type="Proteomes" id="UP001596523">
    <property type="component" value="Unassembled WGS sequence"/>
</dbReference>
<dbReference type="PANTHER" id="PTHR30572:SF4">
    <property type="entry name" value="ABC TRANSPORTER PERMEASE YTRF"/>
    <property type="match status" value="1"/>
</dbReference>
<feature type="domain" description="ABC3 transporter permease C-terminal" evidence="9">
    <location>
        <begin position="281"/>
        <end position="402"/>
    </location>
</feature>
<evidence type="ECO:0000256" key="3">
    <source>
        <dbReference type="ARBA" id="ARBA00022692"/>
    </source>
</evidence>
<feature type="transmembrane region" description="Helical" evidence="8">
    <location>
        <begin position="783"/>
        <end position="805"/>
    </location>
</feature>
<feature type="transmembrane region" description="Helical" evidence="8">
    <location>
        <begin position="419"/>
        <end position="439"/>
    </location>
</feature>
<feature type="transmembrane region" description="Helical" evidence="8">
    <location>
        <begin position="505"/>
        <end position="527"/>
    </location>
</feature>
<dbReference type="RefSeq" id="WP_381838407.1">
    <property type="nucleotide sequence ID" value="NZ_JBHTCF010000021.1"/>
</dbReference>
<feature type="domain" description="ABC3 transporter permease C-terminal" evidence="9">
    <location>
        <begin position="735"/>
        <end position="851"/>
    </location>
</feature>
<protein>
    <submittedName>
        <fullName evidence="11">ABC transporter permease</fullName>
    </submittedName>
</protein>
<dbReference type="Pfam" id="PF12704">
    <property type="entry name" value="MacB_PCD"/>
    <property type="match status" value="2"/>
</dbReference>
<comment type="similarity">
    <text evidence="6">Belongs to the ABC-4 integral membrane protein family.</text>
</comment>
<evidence type="ECO:0000256" key="7">
    <source>
        <dbReference type="SAM" id="MobiDB-lite"/>
    </source>
</evidence>
<feature type="transmembrane region" description="Helical" evidence="8">
    <location>
        <begin position="731"/>
        <end position="756"/>
    </location>
</feature>
<evidence type="ECO:0000313" key="12">
    <source>
        <dbReference type="Proteomes" id="UP001596523"/>
    </source>
</evidence>
<keyword evidence="12" id="KW-1185">Reference proteome</keyword>
<feature type="transmembrane region" description="Helical" evidence="8">
    <location>
        <begin position="326"/>
        <end position="349"/>
    </location>
</feature>
<keyword evidence="2" id="KW-1003">Cell membrane</keyword>
<feature type="domain" description="MacB-like periplasmic core" evidence="10">
    <location>
        <begin position="17"/>
        <end position="245"/>
    </location>
</feature>